<dbReference type="CDD" id="cd07895">
    <property type="entry name" value="Adenylation_mRNA_capping"/>
    <property type="match status" value="1"/>
</dbReference>
<dbReference type="EMBL" id="JH994035">
    <property type="protein sequence ID" value="ELQ74567.1"/>
    <property type="molecule type" value="Genomic_DNA"/>
</dbReference>
<dbReference type="HOGENOM" id="CLU_021710_0_2_1"/>
<evidence type="ECO:0000256" key="7">
    <source>
        <dbReference type="ARBA" id="ARBA00023042"/>
    </source>
</evidence>
<evidence type="ECO:0000256" key="9">
    <source>
        <dbReference type="ARBA" id="ARBA00023242"/>
    </source>
</evidence>
<feature type="compositionally biased region" description="Acidic residues" evidence="11">
    <location>
        <begin position="349"/>
        <end position="359"/>
    </location>
</feature>
<feature type="compositionally biased region" description="Basic and acidic residues" evidence="11">
    <location>
        <begin position="289"/>
        <end position="321"/>
    </location>
</feature>
<dbReference type="OrthoDB" id="200924at2759"/>
<reference evidence="14 15" key="1">
    <citation type="journal article" date="2012" name="PLoS Pathog.">
        <title>The genome of the obligate intracellular parasite Trachipleistophora hominis: new insights into microsporidian genome dynamics and reductive evolution.</title>
        <authorList>
            <person name="Heinz E."/>
            <person name="Williams T.A."/>
            <person name="Nakjang S."/>
            <person name="Noel C.J."/>
            <person name="Swan D.C."/>
            <person name="Goldberg A.V."/>
            <person name="Harris S.R."/>
            <person name="Weinmaier T."/>
            <person name="Markert S."/>
            <person name="Becher D."/>
            <person name="Bernhardt J."/>
            <person name="Dagan T."/>
            <person name="Hacker C."/>
            <person name="Lucocq J.M."/>
            <person name="Schweder T."/>
            <person name="Rattei T."/>
            <person name="Hall N."/>
            <person name="Hirt R.P."/>
            <person name="Embley T.M."/>
        </authorList>
    </citation>
    <scope>NUCLEOTIDE SEQUENCE [LARGE SCALE GENOMIC DNA]</scope>
</reference>
<dbReference type="Pfam" id="PF01331">
    <property type="entry name" value="mRNA_cap_enzyme"/>
    <property type="match status" value="1"/>
</dbReference>
<keyword evidence="15" id="KW-1185">Reference proteome</keyword>
<organism evidence="14 15">
    <name type="scientific">Trachipleistophora hominis</name>
    <name type="common">Microsporidian parasite</name>
    <dbReference type="NCBI Taxonomy" id="72359"/>
    <lineage>
        <taxon>Eukaryota</taxon>
        <taxon>Fungi</taxon>
        <taxon>Fungi incertae sedis</taxon>
        <taxon>Microsporidia</taxon>
        <taxon>Pleistophoridae</taxon>
        <taxon>Trachipleistophora</taxon>
    </lineage>
</organism>
<dbReference type="SUPFAM" id="SSF56091">
    <property type="entry name" value="DNA ligase/mRNA capping enzyme, catalytic domain"/>
    <property type="match status" value="1"/>
</dbReference>
<proteinExistence type="predicted"/>
<evidence type="ECO:0000256" key="8">
    <source>
        <dbReference type="ARBA" id="ARBA00023134"/>
    </source>
</evidence>
<dbReference type="Proteomes" id="UP000011185">
    <property type="component" value="Unassembled WGS sequence"/>
</dbReference>
<dbReference type="GO" id="GO:0005634">
    <property type="term" value="C:nucleus"/>
    <property type="evidence" value="ECO:0007669"/>
    <property type="project" value="UniProtKB-SubCell"/>
</dbReference>
<dbReference type="GO" id="GO:0004484">
    <property type="term" value="F:mRNA guanylyltransferase activity"/>
    <property type="evidence" value="ECO:0007669"/>
    <property type="project" value="UniProtKB-EC"/>
</dbReference>
<dbReference type="Gene3D" id="2.40.50.140">
    <property type="entry name" value="Nucleic acid-binding proteins"/>
    <property type="match status" value="1"/>
</dbReference>
<evidence type="ECO:0000259" key="13">
    <source>
        <dbReference type="Pfam" id="PF03919"/>
    </source>
</evidence>
<feature type="compositionally biased region" description="Basic and acidic residues" evidence="11">
    <location>
        <begin position="270"/>
        <end position="283"/>
    </location>
</feature>
<keyword evidence="4 14" id="KW-0808">Transferase</keyword>
<evidence type="ECO:0000256" key="6">
    <source>
        <dbReference type="ARBA" id="ARBA00022741"/>
    </source>
</evidence>
<dbReference type="Pfam" id="PF03919">
    <property type="entry name" value="mRNA_cap_C"/>
    <property type="match status" value="1"/>
</dbReference>
<dbReference type="InterPro" id="IPR012340">
    <property type="entry name" value="NA-bd_OB-fold"/>
</dbReference>
<evidence type="ECO:0000256" key="2">
    <source>
        <dbReference type="ARBA" id="ARBA00012475"/>
    </source>
</evidence>
<dbReference type="OMA" id="NEDYLVC"/>
<feature type="compositionally biased region" description="Basic and acidic residues" evidence="11">
    <location>
        <begin position="329"/>
        <end position="348"/>
    </location>
</feature>
<dbReference type="AlphaFoldDB" id="L7JUX4"/>
<accession>L7JUX4</accession>
<evidence type="ECO:0000313" key="14">
    <source>
        <dbReference type="EMBL" id="ELQ74567.1"/>
    </source>
</evidence>
<dbReference type="PANTHER" id="PTHR10367:SF17">
    <property type="entry name" value="MRNA-CAPPING ENZYME"/>
    <property type="match status" value="1"/>
</dbReference>
<dbReference type="InterPro" id="IPR051029">
    <property type="entry name" value="mRNA_Capping_Enz/RNA_Phosphat"/>
</dbReference>
<keyword evidence="3" id="KW-0507">mRNA processing</keyword>
<dbReference type="InParanoid" id="L7JUX4"/>
<evidence type="ECO:0000259" key="12">
    <source>
        <dbReference type="Pfam" id="PF01331"/>
    </source>
</evidence>
<dbReference type="PANTHER" id="PTHR10367">
    <property type="entry name" value="MRNA-CAPPING ENZYME"/>
    <property type="match status" value="1"/>
</dbReference>
<dbReference type="InterPro" id="IPR013846">
    <property type="entry name" value="mRNA_cap_enzyme_C"/>
</dbReference>
<dbReference type="EC" id="2.7.7.50" evidence="2"/>
<evidence type="ECO:0000256" key="10">
    <source>
        <dbReference type="ARBA" id="ARBA00044624"/>
    </source>
</evidence>
<dbReference type="InterPro" id="IPR001339">
    <property type="entry name" value="mRNA_cap_enzyme_adenylation"/>
</dbReference>
<name>L7JUX4_TRAHO</name>
<evidence type="ECO:0000313" key="15">
    <source>
        <dbReference type="Proteomes" id="UP000011185"/>
    </source>
</evidence>
<dbReference type="Gene3D" id="3.30.470.30">
    <property type="entry name" value="DNA ligase/mRNA capping enzyme"/>
    <property type="match status" value="1"/>
</dbReference>
<evidence type="ECO:0000256" key="4">
    <source>
        <dbReference type="ARBA" id="ARBA00022679"/>
    </source>
</evidence>
<dbReference type="GO" id="GO:0006370">
    <property type="term" value="P:7-methylguanosine mRNA capping"/>
    <property type="evidence" value="ECO:0007669"/>
    <property type="project" value="UniProtKB-KW"/>
</dbReference>
<keyword evidence="9" id="KW-0539">Nucleus</keyword>
<feature type="domain" description="mRNA capping enzyme C-terminal" evidence="13">
    <location>
        <begin position="354"/>
        <end position="466"/>
    </location>
</feature>
<dbReference type="SUPFAM" id="SSF50249">
    <property type="entry name" value="Nucleic acid-binding proteins"/>
    <property type="match status" value="1"/>
</dbReference>
<gene>
    <name evidence="14" type="ORF">THOM_2480</name>
</gene>
<evidence type="ECO:0000256" key="5">
    <source>
        <dbReference type="ARBA" id="ARBA00022695"/>
    </source>
</evidence>
<sequence length="490" mass="57692">MPYELERVGTLISQNDAERLIKRIYSFVQVKSNSLCFPGWHAVTLLRRHIVDLVNRDYFACEKSDGMRALLYVICERGRSYFFFIDRKMCCYRILENEPVLLDGDYLLDGEVIITNEDKIEYSVFDTIIFQSNSVMQLNLLERLRLADKFIRHQLCHLFSFKVLIKKMYKAYGFAEAYESRFSLGHGNDGLIFTCVEEPYVFGTCNNLYKWKPPSLNTIDFQMRSENEDVYSLWCMGRGSDMVMIGYFFDFDLDNGYEGDDGCTKGAVSYEKEDSLHPTDGRKLNTAKENVKEENENVKEENENAKERNGKQENENVKEENVPLEEENENVKEENDVKEETNDVKEENVPLEEENEDVKEDNKNELLVEENENGNRNEGHKRLKVNNTCLINNHSESNNQIGKYHKKIGEFHFNENKKSICMDDYSIVKGKWELLRIREDKNTPNSFRVVTNIFLSMRENITYEDIVDHFEEIRRNWKRRESARAQSVRK</sequence>
<dbReference type="VEuPathDB" id="MicrosporidiaDB:THOM_2480"/>
<keyword evidence="5 14" id="KW-0548">Nucleotidyltransferase</keyword>
<dbReference type="GO" id="GO:0005524">
    <property type="term" value="F:ATP binding"/>
    <property type="evidence" value="ECO:0007669"/>
    <property type="project" value="InterPro"/>
</dbReference>
<dbReference type="STRING" id="72359.L7JUX4"/>
<evidence type="ECO:0000256" key="1">
    <source>
        <dbReference type="ARBA" id="ARBA00004123"/>
    </source>
</evidence>
<evidence type="ECO:0000256" key="11">
    <source>
        <dbReference type="SAM" id="MobiDB-lite"/>
    </source>
</evidence>
<feature type="domain" description="mRNA capping enzyme adenylation" evidence="12">
    <location>
        <begin position="43"/>
        <end position="212"/>
    </location>
</feature>
<feature type="region of interest" description="Disordered" evidence="11">
    <location>
        <begin position="270"/>
        <end position="360"/>
    </location>
</feature>
<dbReference type="GO" id="GO:0005525">
    <property type="term" value="F:GTP binding"/>
    <property type="evidence" value="ECO:0007669"/>
    <property type="project" value="UniProtKB-KW"/>
</dbReference>
<keyword evidence="6" id="KW-0547">Nucleotide-binding</keyword>
<evidence type="ECO:0000256" key="3">
    <source>
        <dbReference type="ARBA" id="ARBA00022664"/>
    </source>
</evidence>
<keyword evidence="7" id="KW-0506">mRNA capping</keyword>
<protein>
    <recommendedName>
        <fullName evidence="2">mRNA guanylyltransferase</fullName>
        <ecNumber evidence="2">2.7.7.50</ecNumber>
    </recommendedName>
</protein>
<comment type="subcellular location">
    <subcellularLocation>
        <location evidence="1">Nucleus</location>
    </subcellularLocation>
</comment>
<comment type="catalytic activity">
    <reaction evidence="10">
        <text>a 5'-end diphospho-ribonucleoside in mRNA + GTP + H(+) = a 5'-end (5'-triphosphoguanosine)-ribonucleoside in mRNA + diphosphate</text>
        <dbReference type="Rhea" id="RHEA:67012"/>
        <dbReference type="Rhea" id="RHEA-COMP:17165"/>
        <dbReference type="Rhea" id="RHEA-COMP:17166"/>
        <dbReference type="ChEBI" id="CHEBI:15378"/>
        <dbReference type="ChEBI" id="CHEBI:33019"/>
        <dbReference type="ChEBI" id="CHEBI:37565"/>
        <dbReference type="ChEBI" id="CHEBI:167616"/>
        <dbReference type="ChEBI" id="CHEBI:167617"/>
        <dbReference type="EC" id="2.7.7.50"/>
    </reaction>
    <physiologicalReaction direction="left-to-right" evidence="10">
        <dbReference type="Rhea" id="RHEA:67013"/>
    </physiologicalReaction>
</comment>
<keyword evidence="8" id="KW-0342">GTP-binding</keyword>